<dbReference type="PANTHER" id="PTHR48051:SF1">
    <property type="entry name" value="RAS SUPPRESSOR PROTEIN 1"/>
    <property type="match status" value="1"/>
</dbReference>
<dbReference type="GO" id="GO:0005737">
    <property type="term" value="C:cytoplasm"/>
    <property type="evidence" value="ECO:0007669"/>
    <property type="project" value="TreeGrafter"/>
</dbReference>
<dbReference type="SUPFAM" id="SSF52047">
    <property type="entry name" value="RNI-like"/>
    <property type="match status" value="1"/>
</dbReference>
<dbReference type="Pfam" id="PF23598">
    <property type="entry name" value="LRR_14"/>
    <property type="match status" value="1"/>
</dbReference>
<sequence length="270" mass="31144">MGLFNRKSRVEKISLVLDRDSSIYDDYEEKADKKWQKDLDKVFKSMKKNGTPDELKEFLAHRYPFHCWEHGLEDMEEIILNTKEMSVESPKNHSIPTQIGQCQNLEVFYLIQGRLQTIPPEFENLKSLKTLSVVVDNEFPEVISRLTNLQELILTQSNIDKIPKHINKLKKLKKLELNDLHYGTFPLEVCQLPQLSELGLMRNGIQTVPPSISNLKALTKLNLTGNPIQSISPKINQLENLKSLYLRGTNLPKTLKAQLSEWLPNTEIII</sequence>
<dbReference type="InterPro" id="IPR001611">
    <property type="entry name" value="Leu-rich_rpt"/>
</dbReference>
<dbReference type="AlphaFoldDB" id="A1ZH96"/>
<dbReference type="InterPro" id="IPR003591">
    <property type="entry name" value="Leu-rich_rpt_typical-subtyp"/>
</dbReference>
<proteinExistence type="predicted"/>
<name>A1ZH96_MICM2</name>
<evidence type="ECO:0000313" key="5">
    <source>
        <dbReference type="Proteomes" id="UP000004095"/>
    </source>
</evidence>
<dbReference type="OrthoDB" id="901479at2"/>
<keyword evidence="1" id="KW-0433">Leucine-rich repeat</keyword>
<gene>
    <name evidence="4" type="ORF">M23134_08194</name>
</gene>
<comment type="caution">
    <text evidence="4">The sequence shown here is derived from an EMBL/GenBank/DDBJ whole genome shotgun (WGS) entry which is preliminary data.</text>
</comment>
<dbReference type="InterPro" id="IPR032675">
    <property type="entry name" value="LRR_dom_sf"/>
</dbReference>
<feature type="domain" description="Disease resistance R13L4/SHOC-2-like LRR" evidence="3">
    <location>
        <begin position="91"/>
        <end position="177"/>
    </location>
</feature>
<keyword evidence="5" id="KW-1185">Reference proteome</keyword>
<reference evidence="4 5" key="1">
    <citation type="submission" date="2007-01" db="EMBL/GenBank/DDBJ databases">
        <authorList>
            <person name="Haygood M."/>
            <person name="Podell S."/>
            <person name="Anderson C."/>
            <person name="Hopkinson B."/>
            <person name="Roe K."/>
            <person name="Barbeau K."/>
            <person name="Gaasterland T."/>
            <person name="Ferriera S."/>
            <person name="Johnson J."/>
            <person name="Kravitz S."/>
            <person name="Beeson K."/>
            <person name="Sutton G."/>
            <person name="Rogers Y.-H."/>
            <person name="Friedman R."/>
            <person name="Frazier M."/>
            <person name="Venter J.C."/>
        </authorList>
    </citation>
    <scope>NUCLEOTIDE SEQUENCE [LARGE SCALE GENOMIC DNA]</scope>
    <source>
        <strain evidence="4 5">ATCC 23134</strain>
    </source>
</reference>
<evidence type="ECO:0000256" key="2">
    <source>
        <dbReference type="ARBA" id="ARBA00022737"/>
    </source>
</evidence>
<dbReference type="PROSITE" id="PS51450">
    <property type="entry name" value="LRR"/>
    <property type="match status" value="1"/>
</dbReference>
<accession>A1ZH96</accession>
<dbReference type="Gene3D" id="3.80.10.10">
    <property type="entry name" value="Ribonuclease Inhibitor"/>
    <property type="match status" value="1"/>
</dbReference>
<dbReference type="EMBL" id="AAWS01000007">
    <property type="protein sequence ID" value="EAY30365.1"/>
    <property type="molecule type" value="Genomic_DNA"/>
</dbReference>
<evidence type="ECO:0000259" key="3">
    <source>
        <dbReference type="Pfam" id="PF23598"/>
    </source>
</evidence>
<dbReference type="eggNOG" id="COG4886">
    <property type="taxonomic scope" value="Bacteria"/>
</dbReference>
<evidence type="ECO:0000313" key="4">
    <source>
        <dbReference type="EMBL" id="EAY30365.1"/>
    </source>
</evidence>
<dbReference type="InterPro" id="IPR055414">
    <property type="entry name" value="LRR_R13L4/SHOC2-like"/>
</dbReference>
<evidence type="ECO:0000256" key="1">
    <source>
        <dbReference type="ARBA" id="ARBA00022614"/>
    </source>
</evidence>
<organism evidence="4 5">
    <name type="scientific">Microscilla marina ATCC 23134</name>
    <dbReference type="NCBI Taxonomy" id="313606"/>
    <lineage>
        <taxon>Bacteria</taxon>
        <taxon>Pseudomonadati</taxon>
        <taxon>Bacteroidota</taxon>
        <taxon>Cytophagia</taxon>
        <taxon>Cytophagales</taxon>
        <taxon>Microscillaceae</taxon>
        <taxon>Microscilla</taxon>
    </lineage>
</organism>
<dbReference type="Pfam" id="PF13855">
    <property type="entry name" value="LRR_8"/>
    <property type="match status" value="1"/>
</dbReference>
<dbReference type="InterPro" id="IPR050216">
    <property type="entry name" value="LRR_domain-containing"/>
</dbReference>
<dbReference type="Proteomes" id="UP000004095">
    <property type="component" value="Unassembled WGS sequence"/>
</dbReference>
<dbReference type="RefSeq" id="WP_002695338.1">
    <property type="nucleotide sequence ID" value="NZ_AAWS01000007.1"/>
</dbReference>
<keyword evidence="2" id="KW-0677">Repeat</keyword>
<protein>
    <submittedName>
        <fullName evidence="4">Leucine-rich repeat containing protein</fullName>
    </submittedName>
</protein>
<dbReference type="PANTHER" id="PTHR48051">
    <property type="match status" value="1"/>
</dbReference>
<dbReference type="SMART" id="SM00369">
    <property type="entry name" value="LRR_TYP"/>
    <property type="match status" value="3"/>
</dbReference>